<keyword evidence="1" id="KW-0677">Repeat</keyword>
<dbReference type="AlphaFoldDB" id="A0A2G5B9C4"/>
<sequence>MTGSSRPFDPFGSQAAPPAAETKSLSNSTATKQESNSPAPSLNSSSAASLLPAGAVAQDTHAAATAAVNPTVAPFISPAAPTQTGNMQPGHTLIFEIGGEPFSKSPAPGSSAKLNRAVGPANGGSLSLKTSPVGPHPLGTIMGSPHGLFNETTYGTAHTQLPAAAGTRGTAAASMKGLQPPLHRLSQSRFGGGLADSSVLSSAGINRGGGDSDAVGPPAAPPPVLDTSNGLLETMQSQQASPNGTMQGGLNDFFVKSLPVSRRNSREFQNLWQELEGFSINDSSAHVAAFDGLASTEPSNLGTSPKLPQGLLDDDVLTVRPRIVSDAPEATSAGSGRYSRKPGTGRLRMGSTVEFGSTSILSESSVAAGGAISGDTFAHAKPGYQAYSRDSAVRGGDYQGAPLPPKQPHLQPTADVDTIHKDGQHGPRFYETGRSIGLIRNASTPVLNTKQYQTMQTLDDSAQAPGAMHNGAYGDSGILYAHHPYHGYSGAGGDMAPFDAMGTRLPQNAPGNYHHSATGSAMTASGRNQSFVMGSGVSTPRTNGYGIQSQFAPTGGAGSVYGLSSQSSGLHSSLQPHPHYAASHVHIHTHPSMQHSMQAQHAKPAAKRHTQPPQQQHSASTTALSSMGSAQTHSVQHLQKHGHSKAHRKGENEANRFVNVQLEDLEGGIFEVSKDQYGCRFLQKKLEDRVESHINLIFKEVLPHFSSLITDPFGNYLCQKLLEYCSEQQRTQIVAGVAPDLITVSLNMHGTRVVQKMIESLSNQEQIDTVISALRGCVVMLIRDLNGNHVVQKCLSRLSDVNNQFIYDSVADSCTDVATHRHGCCVFQRCIDHATPVQKVQLVEVVIAQALSLVQDPFGNYVVQYVLDLHIPEYSEPLITKFVGHICALSLQKFSSNVMEKCIRLASPATRKLLVAPLLQRDKLDMLMRDSYGNYVVQTALDVADQQQRVEIIEAILPLLPLIRSTPYGKRIYSKLQRDGFISAVPSAAGSRHGSPTLGPTHSAHSATLSSMSLYPQVPTNSMAPPGSVAGTGLNRGVSPSTNGAFQQHYPPGGVYYYNMAPMDTVIPQLHHAAAVSMVAPPLPSGMLSAGGGGGASAFDYTSIGRTAATPMVMSSVSTSAGAPSRVPIASPTHHVNR</sequence>
<dbReference type="Proteomes" id="UP000242474">
    <property type="component" value="Unassembled WGS sequence"/>
</dbReference>
<dbReference type="EMBL" id="KZ303506">
    <property type="protein sequence ID" value="PIA15616.1"/>
    <property type="molecule type" value="Genomic_DNA"/>
</dbReference>
<dbReference type="SUPFAM" id="SSF48371">
    <property type="entry name" value="ARM repeat"/>
    <property type="match status" value="1"/>
</dbReference>
<evidence type="ECO:0000256" key="1">
    <source>
        <dbReference type="ARBA" id="ARBA00022737"/>
    </source>
</evidence>
<reference evidence="5 6" key="1">
    <citation type="journal article" date="2015" name="Genome Biol. Evol.">
        <title>Phylogenomic analyses indicate that early fungi evolved digesting cell walls of algal ancestors of land plants.</title>
        <authorList>
            <person name="Chang Y."/>
            <person name="Wang S."/>
            <person name="Sekimoto S."/>
            <person name="Aerts A.L."/>
            <person name="Choi C."/>
            <person name="Clum A."/>
            <person name="LaButti K.M."/>
            <person name="Lindquist E.A."/>
            <person name="Yee Ngan C."/>
            <person name="Ohm R.A."/>
            <person name="Salamov A.A."/>
            <person name="Grigoriev I.V."/>
            <person name="Spatafora J.W."/>
            <person name="Berbee M.L."/>
        </authorList>
    </citation>
    <scope>NUCLEOTIDE SEQUENCE [LARGE SCALE GENOMIC DNA]</scope>
    <source>
        <strain evidence="5 6">NRRL 1564</strain>
    </source>
</reference>
<dbReference type="STRING" id="763665.A0A2G5B9C4"/>
<feature type="region of interest" description="Disordered" evidence="3">
    <location>
        <begin position="1"/>
        <end position="46"/>
    </location>
</feature>
<dbReference type="GO" id="GO:0003729">
    <property type="term" value="F:mRNA binding"/>
    <property type="evidence" value="ECO:0007669"/>
    <property type="project" value="TreeGrafter"/>
</dbReference>
<dbReference type="OrthoDB" id="668540at2759"/>
<dbReference type="CDD" id="cd07920">
    <property type="entry name" value="Pumilio"/>
    <property type="match status" value="1"/>
</dbReference>
<protein>
    <recommendedName>
        <fullName evidence="4">PUM-HD domain-containing protein</fullName>
    </recommendedName>
</protein>
<feature type="region of interest" description="Disordered" evidence="3">
    <location>
        <begin position="324"/>
        <end position="350"/>
    </location>
</feature>
<dbReference type="PANTHER" id="PTHR12537">
    <property type="entry name" value="RNA BINDING PROTEIN PUMILIO-RELATED"/>
    <property type="match status" value="1"/>
</dbReference>
<name>A0A2G5B9C4_COERN</name>
<feature type="repeat" description="Pumilio" evidence="2">
    <location>
        <begin position="881"/>
        <end position="916"/>
    </location>
</feature>
<dbReference type="InterPro" id="IPR033712">
    <property type="entry name" value="Pumilio_RNA-bd"/>
</dbReference>
<evidence type="ECO:0000313" key="5">
    <source>
        <dbReference type="EMBL" id="PIA15616.1"/>
    </source>
</evidence>
<feature type="repeat" description="Pumilio" evidence="2">
    <location>
        <begin position="664"/>
        <end position="699"/>
    </location>
</feature>
<feature type="repeat" description="Pumilio" evidence="2">
    <location>
        <begin position="844"/>
        <end position="880"/>
    </location>
</feature>
<dbReference type="InterPro" id="IPR001313">
    <property type="entry name" value="Pumilio_RNA-bd_rpt"/>
</dbReference>
<feature type="compositionally biased region" description="Low complexity" evidence="3">
    <location>
        <begin position="35"/>
        <end position="46"/>
    </location>
</feature>
<feature type="compositionally biased region" description="Polar residues" evidence="3">
    <location>
        <begin position="611"/>
        <end position="637"/>
    </location>
</feature>
<feature type="domain" description="PUM-HD" evidence="4">
    <location>
        <begin position="642"/>
        <end position="980"/>
    </location>
</feature>
<evidence type="ECO:0000313" key="6">
    <source>
        <dbReference type="Proteomes" id="UP000242474"/>
    </source>
</evidence>
<feature type="compositionally biased region" description="Polar residues" evidence="3">
    <location>
        <begin position="23"/>
        <end position="34"/>
    </location>
</feature>
<dbReference type="InterPro" id="IPR033133">
    <property type="entry name" value="PUM-HD"/>
</dbReference>
<dbReference type="Pfam" id="PF00806">
    <property type="entry name" value="PUF"/>
    <property type="match status" value="1"/>
</dbReference>
<dbReference type="InterPro" id="IPR011989">
    <property type="entry name" value="ARM-like"/>
</dbReference>
<dbReference type="SMART" id="SM00025">
    <property type="entry name" value="Pumilio"/>
    <property type="match status" value="8"/>
</dbReference>
<accession>A0A2G5B9C4</accession>
<feature type="region of interest" description="Disordered" evidence="3">
    <location>
        <begin position="201"/>
        <end position="220"/>
    </location>
</feature>
<dbReference type="Gene3D" id="1.25.10.10">
    <property type="entry name" value="Leucine-rich Repeat Variant"/>
    <property type="match status" value="1"/>
</dbReference>
<dbReference type="Pfam" id="PF22493">
    <property type="entry name" value="PUF_NOP9"/>
    <property type="match status" value="1"/>
</dbReference>
<evidence type="ECO:0000259" key="4">
    <source>
        <dbReference type="PROSITE" id="PS50303"/>
    </source>
</evidence>
<feature type="repeat" description="Pumilio" evidence="2">
    <location>
        <begin position="773"/>
        <end position="808"/>
    </location>
</feature>
<feature type="repeat" description="Pumilio" evidence="2">
    <location>
        <begin position="700"/>
        <end position="735"/>
    </location>
</feature>
<dbReference type="InterPro" id="IPR016024">
    <property type="entry name" value="ARM-type_fold"/>
</dbReference>
<dbReference type="GO" id="GO:0005737">
    <property type="term" value="C:cytoplasm"/>
    <property type="evidence" value="ECO:0007669"/>
    <property type="project" value="TreeGrafter"/>
</dbReference>
<dbReference type="GO" id="GO:0010608">
    <property type="term" value="P:post-transcriptional regulation of gene expression"/>
    <property type="evidence" value="ECO:0007669"/>
    <property type="project" value="TreeGrafter"/>
</dbReference>
<dbReference type="FunFam" id="1.25.10.10:FF:000237">
    <property type="entry name" value="Pumilio homolog 9"/>
    <property type="match status" value="1"/>
</dbReference>
<proteinExistence type="predicted"/>
<feature type="compositionally biased region" description="Basic residues" evidence="3">
    <location>
        <begin position="638"/>
        <end position="648"/>
    </location>
</feature>
<feature type="region of interest" description="Disordered" evidence="3">
    <location>
        <begin position="1118"/>
        <end position="1138"/>
    </location>
</feature>
<dbReference type="PANTHER" id="PTHR12537:SF13">
    <property type="entry name" value="PUMILIO HOMOLOGY DOMAIN FAMILY MEMBER 4"/>
    <property type="match status" value="1"/>
</dbReference>
<evidence type="ECO:0000256" key="2">
    <source>
        <dbReference type="PROSITE-ProRule" id="PRU00317"/>
    </source>
</evidence>
<gene>
    <name evidence="5" type="ORF">COEREDRAFT_87800</name>
</gene>
<keyword evidence="6" id="KW-1185">Reference proteome</keyword>
<feature type="region of interest" description="Disordered" evidence="3">
    <location>
        <begin position="592"/>
        <end position="653"/>
    </location>
</feature>
<feature type="region of interest" description="Disordered" evidence="3">
    <location>
        <begin position="392"/>
        <end position="431"/>
    </location>
</feature>
<feature type="repeat" description="Pumilio" evidence="2">
    <location>
        <begin position="736"/>
        <end position="772"/>
    </location>
</feature>
<organism evidence="5 6">
    <name type="scientific">Coemansia reversa (strain ATCC 12441 / NRRL 1564)</name>
    <dbReference type="NCBI Taxonomy" id="763665"/>
    <lineage>
        <taxon>Eukaryota</taxon>
        <taxon>Fungi</taxon>
        <taxon>Fungi incertae sedis</taxon>
        <taxon>Zoopagomycota</taxon>
        <taxon>Kickxellomycotina</taxon>
        <taxon>Kickxellomycetes</taxon>
        <taxon>Kickxellales</taxon>
        <taxon>Kickxellaceae</taxon>
        <taxon>Coemansia</taxon>
    </lineage>
</organism>
<evidence type="ECO:0000256" key="3">
    <source>
        <dbReference type="SAM" id="MobiDB-lite"/>
    </source>
</evidence>
<feature type="repeat" description="Pumilio" evidence="2">
    <location>
        <begin position="917"/>
        <end position="954"/>
    </location>
</feature>
<dbReference type="PROSITE" id="PS50303">
    <property type="entry name" value="PUM_HD"/>
    <property type="match status" value="1"/>
</dbReference>
<dbReference type="PROSITE" id="PS50302">
    <property type="entry name" value="PUM"/>
    <property type="match status" value="7"/>
</dbReference>